<dbReference type="Proteomes" id="UP000054321">
    <property type="component" value="Unassembled WGS sequence"/>
</dbReference>
<evidence type="ECO:0000256" key="2">
    <source>
        <dbReference type="ARBA" id="ARBA00022833"/>
    </source>
</evidence>
<reference evidence="7 8" key="1">
    <citation type="submission" date="2014-04" db="EMBL/GenBank/DDBJ databases">
        <authorList>
            <consortium name="DOE Joint Genome Institute"/>
            <person name="Kuo A."/>
            <person name="Martino E."/>
            <person name="Perotto S."/>
            <person name="Kohler A."/>
            <person name="Nagy L.G."/>
            <person name="Floudas D."/>
            <person name="Copeland A."/>
            <person name="Barry K.W."/>
            <person name="Cichocki N."/>
            <person name="Veneault-Fourrey C."/>
            <person name="LaButti K."/>
            <person name="Lindquist E.A."/>
            <person name="Lipzen A."/>
            <person name="Lundell T."/>
            <person name="Morin E."/>
            <person name="Murat C."/>
            <person name="Sun H."/>
            <person name="Tunlid A."/>
            <person name="Henrissat B."/>
            <person name="Grigoriev I.V."/>
            <person name="Hibbett D.S."/>
            <person name="Martin F."/>
            <person name="Nordberg H.P."/>
            <person name="Cantor M.N."/>
            <person name="Hua S.X."/>
        </authorList>
    </citation>
    <scope>NUCLEOTIDE SEQUENCE [LARGE SCALE GENOMIC DNA]</scope>
    <source>
        <strain evidence="7 8">Zn</strain>
    </source>
</reference>
<dbReference type="GO" id="GO:0003677">
    <property type="term" value="F:DNA binding"/>
    <property type="evidence" value="ECO:0007669"/>
    <property type="project" value="UniProtKB-KW"/>
</dbReference>
<dbReference type="InParanoid" id="A0A0C3D404"/>
<keyword evidence="4" id="KW-0238">DNA-binding</keyword>
<dbReference type="PANTHER" id="PTHR36206">
    <property type="entry name" value="ASPERCRYPTIN BIOSYNTHESIS CLUSTER-SPECIFIC TRANSCRIPTION REGULATOR ATNN-RELATED"/>
    <property type="match status" value="1"/>
</dbReference>
<evidence type="ECO:0000256" key="1">
    <source>
        <dbReference type="ARBA" id="ARBA00022723"/>
    </source>
</evidence>
<organism evidence="7 8">
    <name type="scientific">Oidiodendron maius (strain Zn)</name>
    <dbReference type="NCBI Taxonomy" id="913774"/>
    <lineage>
        <taxon>Eukaryota</taxon>
        <taxon>Fungi</taxon>
        <taxon>Dikarya</taxon>
        <taxon>Ascomycota</taxon>
        <taxon>Pezizomycotina</taxon>
        <taxon>Leotiomycetes</taxon>
        <taxon>Leotiomycetes incertae sedis</taxon>
        <taxon>Myxotrichaceae</taxon>
        <taxon>Oidiodendron</taxon>
    </lineage>
</organism>
<name>A0A0C3D404_OIDMZ</name>
<keyword evidence="5" id="KW-0804">Transcription</keyword>
<keyword evidence="3" id="KW-0805">Transcription regulation</keyword>
<protein>
    <submittedName>
        <fullName evidence="7">Uncharacterized protein</fullName>
    </submittedName>
</protein>
<dbReference type="OrthoDB" id="2593732at2759"/>
<feature type="non-terminal residue" evidence="7">
    <location>
        <position position="139"/>
    </location>
</feature>
<dbReference type="AlphaFoldDB" id="A0A0C3D404"/>
<sequence length="139" mass="15907">MAYEADSKCGMSPMNFSVDMGVVGPLIMCCHKCPDYAVRLAALDILRRCPRREGMLDSAVMVELIQETWKLRQPYEIQGQDIVDEKGQSVPLHSVLDLIFEDGMKWQWAWNEKALRTRVVPRSADRDPAENATRIDMLH</sequence>
<proteinExistence type="predicted"/>
<evidence type="ECO:0000313" key="8">
    <source>
        <dbReference type="Proteomes" id="UP000054321"/>
    </source>
</evidence>
<gene>
    <name evidence="7" type="ORF">OIDMADRAFT_20630</name>
</gene>
<dbReference type="PANTHER" id="PTHR36206:SF4">
    <property type="entry name" value="HYPOTHETICAL CONSERVED PROTEIN (EUROFUNG)-RELATED"/>
    <property type="match status" value="1"/>
</dbReference>
<keyword evidence="6" id="KW-0539">Nucleus</keyword>
<keyword evidence="8" id="KW-1185">Reference proteome</keyword>
<accession>A0A0C3D404</accession>
<evidence type="ECO:0000256" key="6">
    <source>
        <dbReference type="ARBA" id="ARBA00023242"/>
    </source>
</evidence>
<dbReference type="EMBL" id="KN832883">
    <property type="protein sequence ID" value="KIM96652.1"/>
    <property type="molecule type" value="Genomic_DNA"/>
</dbReference>
<evidence type="ECO:0000313" key="7">
    <source>
        <dbReference type="EMBL" id="KIM96652.1"/>
    </source>
</evidence>
<dbReference type="GO" id="GO:0046872">
    <property type="term" value="F:metal ion binding"/>
    <property type="evidence" value="ECO:0007669"/>
    <property type="project" value="UniProtKB-KW"/>
</dbReference>
<dbReference type="InterPro" id="IPR052360">
    <property type="entry name" value="Transcr_Regulatory_Proteins"/>
</dbReference>
<evidence type="ECO:0000256" key="4">
    <source>
        <dbReference type="ARBA" id="ARBA00023125"/>
    </source>
</evidence>
<dbReference type="STRING" id="913774.A0A0C3D404"/>
<keyword evidence="1" id="KW-0479">Metal-binding</keyword>
<keyword evidence="2" id="KW-0862">Zinc</keyword>
<reference evidence="8" key="2">
    <citation type="submission" date="2015-01" db="EMBL/GenBank/DDBJ databases">
        <title>Evolutionary Origins and Diversification of the Mycorrhizal Mutualists.</title>
        <authorList>
            <consortium name="DOE Joint Genome Institute"/>
            <consortium name="Mycorrhizal Genomics Consortium"/>
            <person name="Kohler A."/>
            <person name="Kuo A."/>
            <person name="Nagy L.G."/>
            <person name="Floudas D."/>
            <person name="Copeland A."/>
            <person name="Barry K.W."/>
            <person name="Cichocki N."/>
            <person name="Veneault-Fourrey C."/>
            <person name="LaButti K."/>
            <person name="Lindquist E.A."/>
            <person name="Lipzen A."/>
            <person name="Lundell T."/>
            <person name="Morin E."/>
            <person name="Murat C."/>
            <person name="Riley R."/>
            <person name="Ohm R."/>
            <person name="Sun H."/>
            <person name="Tunlid A."/>
            <person name="Henrissat B."/>
            <person name="Grigoriev I.V."/>
            <person name="Hibbett D.S."/>
            <person name="Martin F."/>
        </authorList>
    </citation>
    <scope>NUCLEOTIDE SEQUENCE [LARGE SCALE GENOMIC DNA]</scope>
    <source>
        <strain evidence="8">Zn</strain>
    </source>
</reference>
<evidence type="ECO:0000256" key="5">
    <source>
        <dbReference type="ARBA" id="ARBA00023163"/>
    </source>
</evidence>
<evidence type="ECO:0000256" key="3">
    <source>
        <dbReference type="ARBA" id="ARBA00023015"/>
    </source>
</evidence>
<dbReference type="HOGENOM" id="CLU_1849923_0_0_1"/>